<dbReference type="SUPFAM" id="SSF111369">
    <property type="entry name" value="HlyD-like secretion proteins"/>
    <property type="match status" value="1"/>
</dbReference>
<keyword evidence="4" id="KW-1185">Reference proteome</keyword>
<dbReference type="GO" id="GO:0016020">
    <property type="term" value="C:membrane"/>
    <property type="evidence" value="ECO:0007669"/>
    <property type="project" value="InterPro"/>
</dbReference>
<dbReference type="PANTHER" id="PTHR13325">
    <property type="entry name" value="PROTEASE M50 MEMBRANE-BOUND TRANSCRIPTION FACTOR SITE 2 PROTEASE"/>
    <property type="match status" value="1"/>
</dbReference>
<keyword evidence="1" id="KW-1133">Transmembrane helix</keyword>
<gene>
    <name evidence="3" type="ORF">Mal15_10590</name>
</gene>
<dbReference type="InterPro" id="IPR001193">
    <property type="entry name" value="MBTPS2"/>
</dbReference>
<evidence type="ECO:0000256" key="1">
    <source>
        <dbReference type="SAM" id="Phobius"/>
    </source>
</evidence>
<feature type="transmembrane region" description="Helical" evidence="1">
    <location>
        <begin position="357"/>
        <end position="378"/>
    </location>
</feature>
<feature type="transmembrane region" description="Helical" evidence="1">
    <location>
        <begin position="149"/>
        <end position="174"/>
    </location>
</feature>
<dbReference type="RefSeq" id="WP_147866761.1">
    <property type="nucleotide sequence ID" value="NZ_CP036264.1"/>
</dbReference>
<protein>
    <submittedName>
        <fullName evidence="3">Peptidase family M50</fullName>
    </submittedName>
</protein>
<evidence type="ECO:0000259" key="2">
    <source>
        <dbReference type="Pfam" id="PF25973"/>
    </source>
</evidence>
<feature type="transmembrane region" description="Helical" evidence="1">
    <location>
        <begin position="282"/>
        <end position="302"/>
    </location>
</feature>
<dbReference type="Pfam" id="PF25973">
    <property type="entry name" value="BSH_CzcB"/>
    <property type="match status" value="1"/>
</dbReference>
<sequence>MSDDQQHFASDQSTTSVVLRQDLRVTPCEDARQPHVVVEDPVAGAFYRLGRIEYALASRLTASRTIAQAYRDVCEQYPDHRVSEDDAADLCRWLIDNQLAHTESSKSSARLHRSAEKSETDRFKQRVNPIAIRIPLLHPDRMVGSLVQFTGWIFSVPATAVGVLVMLFSGCLALMHWEQLTASTQYLFAPSSLSLLLLLAVTVGLKVIHEFAHAIVCKRYGGDVGEMGVLLILLAPLAYVDVSSVWRFRRRWQRIHVASAGIYLELLVAAIAMLVWRSADSALVRHVCTSVMLSAGVATLVFNANPLMKFDGYFMLVDWARAPNLYTDSQNQLRRLLRRLFLGGEVKEPQWTPGYRIAVGVYAPLALFWKGFVCLGLTLAATKLFHGLGTLLAVVACVCWIGGPAWRGFSMIRKAPRSGRRRFALAAAGSLALAGALSVVVPWPGATPVHAVVEYSPHEVVRAEVPGFVHAIHVDTGQWVSEGEQLLTLRNPELVLEAEQLETKIQQSTLRRRQQTLRGKHAAAQAEATEWESLTRRLQDANEQIDSLVVRASRSGVVVRRRLQELQGTYVAQGDELLVIGDESQKELRLLIPQDRYDQFRDQAGTAVRFRAPGQPTQMSALSTIIPRARTEVDYPSLLASNGGPLAVKHVSNDASQAAAEFELLVPHFEAIVPLDASQGAGLHSGQRASVSIGGLDRTIGSHLWRVTAEWIDQAVQATDR</sequence>
<reference evidence="3 4" key="1">
    <citation type="submission" date="2019-02" db="EMBL/GenBank/DDBJ databases">
        <title>Planctomycetal bacteria perform biofilm scaping via a novel small molecule.</title>
        <authorList>
            <person name="Jeske O."/>
            <person name="Boedeker C."/>
            <person name="Wiegand S."/>
            <person name="Breitling P."/>
            <person name="Kallscheuer N."/>
            <person name="Jogler M."/>
            <person name="Rohde M."/>
            <person name="Petersen J."/>
            <person name="Medema M.H."/>
            <person name="Surup F."/>
            <person name="Jogler C."/>
        </authorList>
    </citation>
    <scope>NUCLEOTIDE SEQUENCE [LARGE SCALE GENOMIC DNA]</scope>
    <source>
        <strain evidence="3 4">Mal15</strain>
    </source>
</reference>
<feature type="transmembrane region" description="Helical" evidence="1">
    <location>
        <begin position="228"/>
        <end position="248"/>
    </location>
</feature>
<dbReference type="GO" id="GO:0005737">
    <property type="term" value="C:cytoplasm"/>
    <property type="evidence" value="ECO:0007669"/>
    <property type="project" value="TreeGrafter"/>
</dbReference>
<keyword evidence="1" id="KW-0472">Membrane</keyword>
<name>A0A5B9M8S4_9BACT</name>
<dbReference type="Proteomes" id="UP000321353">
    <property type="component" value="Chromosome"/>
</dbReference>
<feature type="transmembrane region" description="Helical" evidence="1">
    <location>
        <begin position="423"/>
        <end position="443"/>
    </location>
</feature>
<dbReference type="GO" id="GO:0004222">
    <property type="term" value="F:metalloendopeptidase activity"/>
    <property type="evidence" value="ECO:0007669"/>
    <property type="project" value="InterPro"/>
</dbReference>
<dbReference type="KEGG" id="smam:Mal15_10590"/>
<keyword evidence="1" id="KW-0812">Transmembrane</keyword>
<feature type="transmembrane region" description="Helical" evidence="1">
    <location>
        <begin position="255"/>
        <end position="276"/>
    </location>
</feature>
<dbReference type="EMBL" id="CP036264">
    <property type="protein sequence ID" value="QEF97029.1"/>
    <property type="molecule type" value="Genomic_DNA"/>
</dbReference>
<feature type="transmembrane region" description="Helical" evidence="1">
    <location>
        <begin position="186"/>
        <end position="208"/>
    </location>
</feature>
<evidence type="ECO:0000313" key="4">
    <source>
        <dbReference type="Proteomes" id="UP000321353"/>
    </source>
</evidence>
<accession>A0A5B9M8S4</accession>
<dbReference type="AlphaFoldDB" id="A0A5B9M8S4"/>
<dbReference type="PANTHER" id="PTHR13325:SF3">
    <property type="entry name" value="MEMBRANE-BOUND TRANSCRIPTION FACTOR SITE-2 PROTEASE"/>
    <property type="match status" value="1"/>
</dbReference>
<dbReference type="Gene3D" id="2.40.50.100">
    <property type="match status" value="1"/>
</dbReference>
<organism evidence="3 4">
    <name type="scientific">Stieleria maiorica</name>
    <dbReference type="NCBI Taxonomy" id="2795974"/>
    <lineage>
        <taxon>Bacteria</taxon>
        <taxon>Pseudomonadati</taxon>
        <taxon>Planctomycetota</taxon>
        <taxon>Planctomycetia</taxon>
        <taxon>Pirellulales</taxon>
        <taxon>Pirellulaceae</taxon>
        <taxon>Stieleria</taxon>
    </lineage>
</organism>
<dbReference type="InterPro" id="IPR058647">
    <property type="entry name" value="BSH_CzcB-like"/>
</dbReference>
<proteinExistence type="predicted"/>
<evidence type="ECO:0000313" key="3">
    <source>
        <dbReference type="EMBL" id="QEF97029.1"/>
    </source>
</evidence>
<feature type="domain" description="CzcB-like barrel-sandwich hybrid" evidence="2">
    <location>
        <begin position="460"/>
        <end position="582"/>
    </location>
</feature>
<feature type="transmembrane region" description="Helical" evidence="1">
    <location>
        <begin position="384"/>
        <end position="402"/>
    </location>
</feature>
<dbReference type="GO" id="GO:0031293">
    <property type="term" value="P:membrane protein intracellular domain proteolysis"/>
    <property type="evidence" value="ECO:0007669"/>
    <property type="project" value="TreeGrafter"/>
</dbReference>